<dbReference type="Proteomes" id="UP001256827">
    <property type="component" value="Chromosome"/>
</dbReference>
<proteinExistence type="predicted"/>
<organism evidence="1 2">
    <name type="scientific">Brevibacillus brevis</name>
    <name type="common">Bacillus brevis</name>
    <dbReference type="NCBI Taxonomy" id="1393"/>
    <lineage>
        <taxon>Bacteria</taxon>
        <taxon>Bacillati</taxon>
        <taxon>Bacillota</taxon>
        <taxon>Bacilli</taxon>
        <taxon>Bacillales</taxon>
        <taxon>Paenibacillaceae</taxon>
        <taxon>Brevibacillus</taxon>
    </lineage>
</organism>
<dbReference type="NCBIfam" id="TIGR04088">
    <property type="entry name" value="cognate_SipW"/>
    <property type="match status" value="1"/>
</dbReference>
<evidence type="ECO:0000313" key="1">
    <source>
        <dbReference type="EMBL" id="WNC15306.1"/>
    </source>
</evidence>
<dbReference type="Pfam" id="PF12389">
    <property type="entry name" value="Peptidase_M73"/>
    <property type="match status" value="1"/>
</dbReference>
<dbReference type="RefSeq" id="WP_310768924.1">
    <property type="nucleotide sequence ID" value="NZ_CP134050.1"/>
</dbReference>
<dbReference type="InterPro" id="IPR022121">
    <property type="entry name" value="Peptidase_M73_camelysin"/>
</dbReference>
<protein>
    <submittedName>
        <fullName evidence="1">TasA family protein</fullName>
    </submittedName>
</protein>
<sequence length="202" mass="22168">MSLKKQFAMTLASVGLGAALIGGGTFAYFNATTQVKDNTFAAGTLKIGATPAKEVFSISNLKPGDWMERTFNLKNEGTLDIDKLLLSLDYTITDENNDANGDEFADNLKVYFLSSDNSQVPLDERIILSPLNGKTLKELKASGQLDISSWGTIWKNLKPDASEKIFMAVKFIDDNKDQNRFQGDGVNLTFNLEGKQAAGERR</sequence>
<accession>A0ABY9T7Y3</accession>
<gene>
    <name evidence="1" type="ORF">RGB73_02715</name>
</gene>
<reference evidence="1 2" key="1">
    <citation type="submission" date="2023-09" db="EMBL/GenBank/DDBJ databases">
        <title>Complete Genome and Methylome dissection of Bacillus brevis NEB573 original source of BbsI restriction endonuclease.</title>
        <authorList>
            <person name="Fomenkov A."/>
            <person name="Roberts R.D."/>
        </authorList>
    </citation>
    <scope>NUCLEOTIDE SEQUENCE [LARGE SCALE GENOMIC DNA]</scope>
    <source>
        <strain evidence="1 2">NEB573</strain>
    </source>
</reference>
<keyword evidence="2" id="KW-1185">Reference proteome</keyword>
<dbReference type="EMBL" id="CP134050">
    <property type="protein sequence ID" value="WNC15306.1"/>
    <property type="molecule type" value="Genomic_DNA"/>
</dbReference>
<evidence type="ECO:0000313" key="2">
    <source>
        <dbReference type="Proteomes" id="UP001256827"/>
    </source>
</evidence>
<dbReference type="InterPro" id="IPR023833">
    <property type="entry name" value="Signal_pept_SipW-depend-type"/>
</dbReference>
<name>A0ABY9T7Y3_BREBE</name>